<dbReference type="PANTHER" id="PTHR42709">
    <property type="entry name" value="ALKALINE PHOSPHATASE LIKE PROTEIN"/>
    <property type="match status" value="1"/>
</dbReference>
<sequence length="239" mass="24915">MCLDNCGIPVPGQTVLVLAAVYAGTGRMSIAAVVAIAVVAAVVGNSLGYLIGRTGGHAFVHRWGRYVRLTPERMAKAERFFDRHGAKVVTGARFVDGLRQTNGIIAGTSEMPRRRFVPANVVGALLWVGVWASVGYFAGDNLDELYRQAVRYQVLLLVLAGAVVLALLARTLLRRLRSRRGGGPGGPAGREGTTDQEGTTGPGGSAGPDENAGPGGPARPDGRPTAPGQRSGMTSNEDA</sequence>
<keyword evidence="6 8" id="KW-0472">Membrane</keyword>
<protein>
    <recommendedName>
        <fullName evidence="9">VTT domain-containing protein</fullName>
    </recommendedName>
</protein>
<feature type="transmembrane region" description="Helical" evidence="8">
    <location>
        <begin position="116"/>
        <end position="138"/>
    </location>
</feature>
<evidence type="ECO:0000256" key="4">
    <source>
        <dbReference type="ARBA" id="ARBA00022692"/>
    </source>
</evidence>
<evidence type="ECO:0000256" key="8">
    <source>
        <dbReference type="SAM" id="Phobius"/>
    </source>
</evidence>
<feature type="region of interest" description="Disordered" evidence="7">
    <location>
        <begin position="178"/>
        <end position="239"/>
    </location>
</feature>
<dbReference type="Pfam" id="PF09335">
    <property type="entry name" value="VTT_dom"/>
    <property type="match status" value="1"/>
</dbReference>
<dbReference type="Proteomes" id="UP001501752">
    <property type="component" value="Unassembled WGS sequence"/>
</dbReference>
<evidence type="ECO:0000313" key="11">
    <source>
        <dbReference type="Proteomes" id="UP001501752"/>
    </source>
</evidence>
<comment type="caution">
    <text evidence="10">The sequence shown here is derived from an EMBL/GenBank/DDBJ whole genome shotgun (WGS) entry which is preliminary data.</text>
</comment>
<comment type="subcellular location">
    <subcellularLocation>
        <location evidence="1">Cell membrane</location>
        <topology evidence="1">Multi-pass membrane protein</topology>
    </subcellularLocation>
</comment>
<keyword evidence="5 8" id="KW-1133">Transmembrane helix</keyword>
<proteinExistence type="inferred from homology"/>
<dbReference type="InterPro" id="IPR051311">
    <property type="entry name" value="DedA_domain"/>
</dbReference>
<evidence type="ECO:0000256" key="1">
    <source>
        <dbReference type="ARBA" id="ARBA00004651"/>
    </source>
</evidence>
<evidence type="ECO:0000256" key="2">
    <source>
        <dbReference type="ARBA" id="ARBA00010792"/>
    </source>
</evidence>
<evidence type="ECO:0000256" key="5">
    <source>
        <dbReference type="ARBA" id="ARBA00022989"/>
    </source>
</evidence>
<feature type="transmembrane region" description="Helical" evidence="8">
    <location>
        <begin position="30"/>
        <end position="52"/>
    </location>
</feature>
<evidence type="ECO:0000313" key="10">
    <source>
        <dbReference type="EMBL" id="GAA4881069.1"/>
    </source>
</evidence>
<comment type="similarity">
    <text evidence="2">Belongs to the DedA family.</text>
</comment>
<evidence type="ECO:0000259" key="9">
    <source>
        <dbReference type="Pfam" id="PF09335"/>
    </source>
</evidence>
<feature type="transmembrane region" description="Helical" evidence="8">
    <location>
        <begin position="150"/>
        <end position="173"/>
    </location>
</feature>
<evidence type="ECO:0000256" key="6">
    <source>
        <dbReference type="ARBA" id="ARBA00023136"/>
    </source>
</evidence>
<gene>
    <name evidence="10" type="ORF">GCM10023235_71630</name>
</gene>
<organism evidence="10 11">
    <name type="scientific">Kitasatospora terrestris</name>
    <dbReference type="NCBI Taxonomy" id="258051"/>
    <lineage>
        <taxon>Bacteria</taxon>
        <taxon>Bacillati</taxon>
        <taxon>Actinomycetota</taxon>
        <taxon>Actinomycetes</taxon>
        <taxon>Kitasatosporales</taxon>
        <taxon>Streptomycetaceae</taxon>
        <taxon>Kitasatospora</taxon>
    </lineage>
</organism>
<dbReference type="EMBL" id="BAABIS010000001">
    <property type="protein sequence ID" value="GAA4881069.1"/>
    <property type="molecule type" value="Genomic_DNA"/>
</dbReference>
<name>A0ABP9EMG9_9ACTN</name>
<evidence type="ECO:0000256" key="7">
    <source>
        <dbReference type="SAM" id="MobiDB-lite"/>
    </source>
</evidence>
<keyword evidence="11" id="KW-1185">Reference proteome</keyword>
<dbReference type="PANTHER" id="PTHR42709:SF6">
    <property type="entry name" value="UNDECAPRENYL PHOSPHATE TRANSPORTER A"/>
    <property type="match status" value="1"/>
</dbReference>
<keyword evidence="4 8" id="KW-0812">Transmembrane</keyword>
<reference evidence="11" key="1">
    <citation type="journal article" date="2019" name="Int. J. Syst. Evol. Microbiol.">
        <title>The Global Catalogue of Microorganisms (GCM) 10K type strain sequencing project: providing services to taxonomists for standard genome sequencing and annotation.</title>
        <authorList>
            <consortium name="The Broad Institute Genomics Platform"/>
            <consortium name="The Broad Institute Genome Sequencing Center for Infectious Disease"/>
            <person name="Wu L."/>
            <person name="Ma J."/>
        </authorList>
    </citation>
    <scope>NUCLEOTIDE SEQUENCE [LARGE SCALE GENOMIC DNA]</scope>
    <source>
        <strain evidence="11">JCM 13006</strain>
    </source>
</reference>
<dbReference type="InterPro" id="IPR032816">
    <property type="entry name" value="VTT_dom"/>
</dbReference>
<evidence type="ECO:0000256" key="3">
    <source>
        <dbReference type="ARBA" id="ARBA00022475"/>
    </source>
</evidence>
<keyword evidence="3" id="KW-1003">Cell membrane</keyword>
<accession>A0ABP9EMG9</accession>
<feature type="domain" description="VTT" evidence="9">
    <location>
        <begin position="10"/>
        <end position="136"/>
    </location>
</feature>